<dbReference type="Proteomes" id="UP000327000">
    <property type="component" value="Unassembled WGS sequence"/>
</dbReference>
<dbReference type="EMBL" id="VOKX01000007">
    <property type="protein sequence ID" value="KAB7851204.1"/>
    <property type="molecule type" value="Genomic_DNA"/>
</dbReference>
<proteinExistence type="predicted"/>
<dbReference type="OrthoDB" id="7626403at2"/>
<evidence type="ECO:0000313" key="2">
    <source>
        <dbReference type="EMBL" id="KAB7851204.1"/>
    </source>
</evidence>
<comment type="caution">
    <text evidence="2">The sequence shown here is derived from an EMBL/GenBank/DDBJ whole genome shotgun (WGS) entry which is preliminary data.</text>
</comment>
<protein>
    <submittedName>
        <fullName evidence="2">Uncharacterized protein</fullName>
    </submittedName>
</protein>
<sequence length="289" mass="30845">MRRRSLRALGLDAVPFRHPLEYPGRPAPEPCLLLETELLPLRAVPGRPLGAWPVADGDTWARDGTGRALDTLLTALGRLTTGHRHPVLAVGSNASPAQMCHKLAAHGLPADVPMVPVTVRGIGVGCSAHIGRAGYVAAAPYADPAAERRLVVSWLDPDQLAAVDASELHYRRVLLPGTAFPMTLPSGDPLGGAYLYVSRHGVLLDPATGRPRPGAEDQGTLLSALLRSSKRLRTLLGPDPLAWTERARAEEAVRAEGARIFREEGWIHPEGDLPSGSGTIDLRHADLTP</sequence>
<evidence type="ECO:0000313" key="3">
    <source>
        <dbReference type="Proteomes" id="UP000327000"/>
    </source>
</evidence>
<gene>
    <name evidence="2" type="ORF">FRZ00_03535</name>
</gene>
<dbReference type="RefSeq" id="WP_152262406.1">
    <property type="nucleotide sequence ID" value="NZ_VOKX01000007.1"/>
</dbReference>
<accession>A0A5N5WFT1</accession>
<keyword evidence="3" id="KW-1185">Reference proteome</keyword>
<reference evidence="2 3" key="1">
    <citation type="journal article" date="2019" name="Microb. Cell Fact.">
        <title>Exploring novel herbicidin analogues by transcriptional regulator overexpression and MS/MS molecular networking.</title>
        <authorList>
            <person name="Shi Y."/>
            <person name="Gu R."/>
            <person name="Li Y."/>
            <person name="Wang X."/>
            <person name="Ren W."/>
            <person name="Li X."/>
            <person name="Wang L."/>
            <person name="Xie Y."/>
            <person name="Hong B."/>
        </authorList>
    </citation>
    <scope>NUCLEOTIDE SEQUENCE [LARGE SCALE GENOMIC DNA]</scope>
    <source>
        <strain evidence="2 3">US-43</strain>
    </source>
</reference>
<organism evidence="2 3">
    <name type="scientific">Streptomyces mobaraensis</name>
    <name type="common">Streptoverticillium mobaraense</name>
    <dbReference type="NCBI Taxonomy" id="35621"/>
    <lineage>
        <taxon>Bacteria</taxon>
        <taxon>Bacillati</taxon>
        <taxon>Actinomycetota</taxon>
        <taxon>Actinomycetes</taxon>
        <taxon>Kitasatosporales</taxon>
        <taxon>Streptomycetaceae</taxon>
        <taxon>Streptomyces</taxon>
    </lineage>
</organism>
<feature type="region of interest" description="Disordered" evidence="1">
    <location>
        <begin position="269"/>
        <end position="289"/>
    </location>
</feature>
<name>A0A5N5WFT1_STRMB</name>
<evidence type="ECO:0000256" key="1">
    <source>
        <dbReference type="SAM" id="MobiDB-lite"/>
    </source>
</evidence>
<dbReference type="AlphaFoldDB" id="A0A5N5WFT1"/>